<organism evidence="3 4">
    <name type="scientific">Lymnaea stagnalis</name>
    <name type="common">Great pond snail</name>
    <name type="synonym">Helix stagnalis</name>
    <dbReference type="NCBI Taxonomy" id="6523"/>
    <lineage>
        <taxon>Eukaryota</taxon>
        <taxon>Metazoa</taxon>
        <taxon>Spiralia</taxon>
        <taxon>Lophotrochozoa</taxon>
        <taxon>Mollusca</taxon>
        <taxon>Gastropoda</taxon>
        <taxon>Heterobranchia</taxon>
        <taxon>Euthyneura</taxon>
        <taxon>Panpulmonata</taxon>
        <taxon>Hygrophila</taxon>
        <taxon>Lymnaeoidea</taxon>
        <taxon>Lymnaeidae</taxon>
        <taxon>Lymnaea</taxon>
    </lineage>
</organism>
<evidence type="ECO:0000259" key="2">
    <source>
        <dbReference type="Pfam" id="PF08450"/>
    </source>
</evidence>
<evidence type="ECO:0000256" key="1">
    <source>
        <dbReference type="ARBA" id="ARBA00022801"/>
    </source>
</evidence>
<dbReference type="PANTHER" id="PTHR47572">
    <property type="entry name" value="LIPOPROTEIN-RELATED"/>
    <property type="match status" value="1"/>
</dbReference>
<dbReference type="EMBL" id="CAXITT010000027">
    <property type="protein sequence ID" value="CAL1528121.1"/>
    <property type="molecule type" value="Genomic_DNA"/>
</dbReference>
<dbReference type="InterPro" id="IPR011042">
    <property type="entry name" value="6-blade_b-propeller_TolB-like"/>
</dbReference>
<keyword evidence="1" id="KW-0378">Hydrolase</keyword>
<feature type="domain" description="SMP-30/Gluconolactonase/LRE-like region" evidence="2">
    <location>
        <begin position="19"/>
        <end position="286"/>
    </location>
</feature>
<dbReference type="Pfam" id="PF08450">
    <property type="entry name" value="SGL"/>
    <property type="match status" value="1"/>
</dbReference>
<accession>A0AAV2H397</accession>
<dbReference type="InterPro" id="IPR013658">
    <property type="entry name" value="SGL"/>
</dbReference>
<evidence type="ECO:0000313" key="3">
    <source>
        <dbReference type="EMBL" id="CAL1528121.1"/>
    </source>
</evidence>
<evidence type="ECO:0000313" key="4">
    <source>
        <dbReference type="Proteomes" id="UP001497497"/>
    </source>
</evidence>
<protein>
    <recommendedName>
        <fullName evidence="2">SMP-30/Gluconolactonase/LRE-like region domain-containing protein</fullName>
    </recommendedName>
</protein>
<dbReference type="Gene3D" id="2.120.10.30">
    <property type="entry name" value="TolB, C-terminal domain"/>
    <property type="match status" value="1"/>
</dbReference>
<dbReference type="PANTHER" id="PTHR47572:SF4">
    <property type="entry name" value="LACTONASE DRP35"/>
    <property type="match status" value="1"/>
</dbReference>
<proteinExistence type="predicted"/>
<dbReference type="SUPFAM" id="SSF63829">
    <property type="entry name" value="Calcium-dependent phosphotriesterase"/>
    <property type="match status" value="1"/>
</dbReference>
<keyword evidence="4" id="KW-1185">Reference proteome</keyword>
<name>A0AAV2H397_LYMST</name>
<gene>
    <name evidence="3" type="ORF">GSLYS_00002291001</name>
</gene>
<dbReference type="GO" id="GO:0016787">
    <property type="term" value="F:hydrolase activity"/>
    <property type="evidence" value="ECO:0007669"/>
    <property type="project" value="UniProtKB-KW"/>
</dbReference>
<dbReference type="InterPro" id="IPR051262">
    <property type="entry name" value="SMP-30/CGR1_Lactonase"/>
</dbReference>
<dbReference type="Proteomes" id="UP001497497">
    <property type="component" value="Unassembled WGS sequence"/>
</dbReference>
<reference evidence="3 4" key="1">
    <citation type="submission" date="2024-04" db="EMBL/GenBank/DDBJ databases">
        <authorList>
            <consortium name="Genoscope - CEA"/>
            <person name="William W."/>
        </authorList>
    </citation>
    <scope>NUCLEOTIDE SEQUENCE [LARGE SCALE GENOMIC DNA]</scope>
</reference>
<dbReference type="AlphaFoldDB" id="A0AAV2H397"/>
<sequence>MEILCPDFVIIAKNILGAEGPVFDSNGNFYVVAPEVEKDSKPAGQILKIDVTSGKVELFCEPKVNNDGGIPAGCQADREGNLYVADMRLGILKVTSSGDFQQLATVDDKGQTMQGCNDCSMDYHGNLWVTAPAGEIAPNPYKRSSKEAFGSIYCLTSDKRVVHLDSGFRFPNGIAVIHNKDGKAIKIIVAETPLRLLWSYDIQGPGLVTNKTAWARLPGKSHNGSFSGPDGMDFDEHGNLLVAHWGSGFIEVFSPDGGEPIKRIKCPFDKPSNIHFEPGTSFVYVTEHTNNSLWKFQWEAKGMPQYCDQSALH</sequence>
<comment type="caution">
    <text evidence="3">The sequence shown here is derived from an EMBL/GenBank/DDBJ whole genome shotgun (WGS) entry which is preliminary data.</text>
</comment>